<evidence type="ECO:0000313" key="3">
    <source>
        <dbReference type="WBParaSite" id="SCUD_0001117501-mRNA-1"/>
    </source>
</evidence>
<dbReference type="PANTHER" id="PTHR47027">
    <property type="entry name" value="REVERSE TRANSCRIPTASE DOMAIN-CONTAINING PROTEIN"/>
    <property type="match status" value="1"/>
</dbReference>
<proteinExistence type="predicted"/>
<reference evidence="1 2" key="2">
    <citation type="submission" date="2018-11" db="EMBL/GenBank/DDBJ databases">
        <authorList>
            <consortium name="Pathogen Informatics"/>
        </authorList>
    </citation>
    <scope>NUCLEOTIDE SEQUENCE [LARGE SCALE GENOMIC DNA]</scope>
    <source>
        <strain evidence="1">Dakar</strain>
        <strain evidence="2">Dakar, Senegal</strain>
    </source>
</reference>
<evidence type="ECO:0000313" key="1">
    <source>
        <dbReference type="EMBL" id="VDP43393.1"/>
    </source>
</evidence>
<accession>A0A183K846</accession>
<evidence type="ECO:0000313" key="2">
    <source>
        <dbReference type="Proteomes" id="UP000279833"/>
    </source>
</evidence>
<organism evidence="3">
    <name type="scientific">Schistosoma curassoni</name>
    <dbReference type="NCBI Taxonomy" id="6186"/>
    <lineage>
        <taxon>Eukaryota</taxon>
        <taxon>Metazoa</taxon>
        <taxon>Spiralia</taxon>
        <taxon>Lophotrochozoa</taxon>
        <taxon>Platyhelminthes</taxon>
        <taxon>Trematoda</taxon>
        <taxon>Digenea</taxon>
        <taxon>Strigeidida</taxon>
        <taxon>Schistosomatoidea</taxon>
        <taxon>Schistosomatidae</taxon>
        <taxon>Schistosoma</taxon>
    </lineage>
</organism>
<reference evidence="3" key="1">
    <citation type="submission" date="2016-06" db="UniProtKB">
        <authorList>
            <consortium name="WormBaseParasite"/>
        </authorList>
    </citation>
    <scope>IDENTIFICATION</scope>
</reference>
<dbReference type="PANTHER" id="PTHR47027:SF25">
    <property type="entry name" value="REVERSE TRANSCRIPTASE DOMAIN-CONTAINING PROTEIN"/>
    <property type="match status" value="1"/>
</dbReference>
<dbReference type="AlphaFoldDB" id="A0A183K846"/>
<dbReference type="WBParaSite" id="SCUD_0001117501-mRNA-1">
    <property type="protein sequence ID" value="SCUD_0001117501-mRNA-1"/>
    <property type="gene ID" value="SCUD_0001117501"/>
</dbReference>
<sequence>MKTSTSEGKHGIQWTAHNQLDDLDFADDLVLLSYAHEQMKMKTTSLAAASASVGLNIRKRKSKILECNTENTNQVTIDGEAVEAVESFTYLGSHIDEQGGSHSDLKTRIYKKDHIPTIEERLELKATFNQHQSENLQYEHQDSSNVRR</sequence>
<keyword evidence="2" id="KW-1185">Reference proteome</keyword>
<protein>
    <submittedName>
        <fullName evidence="3">Reverse transcriptase domain-containing protein</fullName>
    </submittedName>
</protein>
<name>A0A183K846_9TREM</name>
<gene>
    <name evidence="1" type="ORF">SCUD_LOCUS11175</name>
</gene>
<dbReference type="Proteomes" id="UP000279833">
    <property type="component" value="Unassembled WGS sequence"/>
</dbReference>
<dbReference type="EMBL" id="UZAK01034240">
    <property type="protein sequence ID" value="VDP43393.1"/>
    <property type="molecule type" value="Genomic_DNA"/>
</dbReference>